<dbReference type="GO" id="GO:0004197">
    <property type="term" value="F:cysteine-type endopeptidase activity"/>
    <property type="evidence" value="ECO:0007669"/>
    <property type="project" value="InterPro"/>
</dbReference>
<keyword evidence="3" id="KW-1185">Reference proteome</keyword>
<dbReference type="Gene3D" id="3.40.50.1460">
    <property type="match status" value="1"/>
</dbReference>
<dbReference type="Pfam" id="PF00563">
    <property type="entry name" value="EAL"/>
    <property type="match status" value="1"/>
</dbReference>
<dbReference type="InterPro" id="IPR029030">
    <property type="entry name" value="Caspase-like_dom_sf"/>
</dbReference>
<dbReference type="AlphaFoldDB" id="A0AAP5IAI4"/>
<feature type="domain" description="EAL" evidence="1">
    <location>
        <begin position="474"/>
        <end position="747"/>
    </location>
</feature>
<organism evidence="2 3">
    <name type="scientific">Aetokthonos hydrillicola Thurmond2011</name>
    <dbReference type="NCBI Taxonomy" id="2712845"/>
    <lineage>
        <taxon>Bacteria</taxon>
        <taxon>Bacillati</taxon>
        <taxon>Cyanobacteriota</taxon>
        <taxon>Cyanophyceae</taxon>
        <taxon>Nostocales</taxon>
        <taxon>Hapalosiphonaceae</taxon>
        <taxon>Aetokthonos</taxon>
    </lineage>
</organism>
<dbReference type="Proteomes" id="UP000667802">
    <property type="component" value="Unassembled WGS sequence"/>
</dbReference>
<protein>
    <submittedName>
        <fullName evidence="2">EAL domain-containing protein</fullName>
    </submittedName>
</protein>
<dbReference type="InterPro" id="IPR050706">
    <property type="entry name" value="Cyclic-di-GMP_PDE-like"/>
</dbReference>
<evidence type="ECO:0000313" key="2">
    <source>
        <dbReference type="EMBL" id="MDR9896203.1"/>
    </source>
</evidence>
<name>A0AAP5IAI4_9CYAN</name>
<accession>A0AAP5IAI4</accession>
<reference evidence="3" key="1">
    <citation type="journal article" date="2021" name="Science">
        <title>Hunting the eagle killer: A cyanobacterial neurotoxin causes vacuolar myelinopathy.</title>
        <authorList>
            <person name="Breinlinger S."/>
            <person name="Phillips T.J."/>
            <person name="Haram B.N."/>
            <person name="Mares J."/>
            <person name="Martinez Yerena J.A."/>
            <person name="Hrouzek P."/>
            <person name="Sobotka R."/>
            <person name="Henderson W.M."/>
            <person name="Schmieder P."/>
            <person name="Williams S.M."/>
            <person name="Lauderdale J.D."/>
            <person name="Wilde H.D."/>
            <person name="Gerrin W."/>
            <person name="Kust A."/>
            <person name="Washington J.W."/>
            <person name="Wagner C."/>
            <person name="Geier B."/>
            <person name="Liebeke M."/>
            <person name="Enke H."/>
            <person name="Niedermeyer T.H.J."/>
            <person name="Wilde S.B."/>
        </authorList>
    </citation>
    <scope>NUCLEOTIDE SEQUENCE [LARGE SCALE GENOMIC DNA]</scope>
    <source>
        <strain evidence="3">Thurmond2011</strain>
    </source>
</reference>
<evidence type="ECO:0000259" key="1">
    <source>
        <dbReference type="PROSITE" id="PS50883"/>
    </source>
</evidence>
<dbReference type="GO" id="GO:0071111">
    <property type="term" value="F:cyclic-guanylate-specific phosphodiesterase activity"/>
    <property type="evidence" value="ECO:0007669"/>
    <property type="project" value="InterPro"/>
</dbReference>
<gene>
    <name evidence="2" type="ORF">G7B40_016775</name>
</gene>
<dbReference type="SUPFAM" id="SSF52129">
    <property type="entry name" value="Caspase-like"/>
    <property type="match status" value="1"/>
</dbReference>
<dbReference type="InterPro" id="IPR011600">
    <property type="entry name" value="Pept_C14_caspase"/>
</dbReference>
<proteinExistence type="predicted"/>
<dbReference type="NCBIfam" id="NF047832">
    <property type="entry name" value="caspase_w_EACC1"/>
    <property type="match status" value="1"/>
</dbReference>
<dbReference type="InterPro" id="IPR035919">
    <property type="entry name" value="EAL_sf"/>
</dbReference>
<dbReference type="SUPFAM" id="SSF141868">
    <property type="entry name" value="EAL domain-like"/>
    <property type="match status" value="1"/>
</dbReference>
<dbReference type="RefSeq" id="WP_208344263.1">
    <property type="nucleotide sequence ID" value="NZ_CAWQFN010000487.1"/>
</dbReference>
<dbReference type="Gene3D" id="3.20.20.450">
    <property type="entry name" value="EAL domain"/>
    <property type="match status" value="1"/>
</dbReference>
<dbReference type="PROSITE" id="PS50883">
    <property type="entry name" value="EAL"/>
    <property type="match status" value="1"/>
</dbReference>
<dbReference type="InterPro" id="IPR018247">
    <property type="entry name" value="EF_Hand_1_Ca_BS"/>
</dbReference>
<evidence type="ECO:0000313" key="3">
    <source>
        <dbReference type="Proteomes" id="UP000667802"/>
    </source>
</evidence>
<dbReference type="InterPro" id="IPR001633">
    <property type="entry name" value="EAL_dom"/>
</dbReference>
<comment type="caution">
    <text evidence="2">The sequence shown here is derived from an EMBL/GenBank/DDBJ whole genome shotgun (WGS) entry which is preliminary data.</text>
</comment>
<dbReference type="GO" id="GO:0006508">
    <property type="term" value="P:proteolysis"/>
    <property type="evidence" value="ECO:0007669"/>
    <property type="project" value="InterPro"/>
</dbReference>
<dbReference type="PROSITE" id="PS00018">
    <property type="entry name" value="EF_HAND_1"/>
    <property type="match status" value="1"/>
</dbReference>
<dbReference type="Pfam" id="PF00656">
    <property type="entry name" value="Peptidase_C14"/>
    <property type="match status" value="1"/>
</dbReference>
<dbReference type="SMART" id="SM00052">
    <property type="entry name" value="EAL"/>
    <property type="match status" value="1"/>
</dbReference>
<dbReference type="EMBL" id="JAALHA020000007">
    <property type="protein sequence ID" value="MDR9896203.1"/>
    <property type="molecule type" value="Genomic_DNA"/>
</dbReference>
<dbReference type="PANTHER" id="PTHR33121:SF71">
    <property type="entry name" value="OXYGEN SENSOR PROTEIN DOSP"/>
    <property type="match status" value="1"/>
</dbReference>
<sequence>MTKKIALLIGVSEYESESELKSLPAAVKDVKAMQRVLQHPEISGFDEVKTLINPDTHTMCLEIETFFSNRKKEDILLLYFSGHGIKDENGRLYFASRITQKHSTNQLIKSTAVPASFIHDQMNNSYPRRQVIILDCCFSGAFEPSLVAKDDGSIDLQSQLGAEGRVVLASSSSTQYSFEEQGSEISVYTRYLVEGIKTGAGDLDKDGQITARELHKYACHKIEQTAVNMKPKIIVLKDAGFDIVIAQTSNIKTKQNIENFKNVSHGKISLGKAEPSGDIYEMAPQTSQLRNFLEPYEDFITNLIQQLEKIAITNLEKNSDIDNHILNAIRHSSKADFVFIICIDKQENWYIKSQSDYSQDIIDSDIYHNTLNSHILPTISRISIFNPAYHGIYRLHEDKKGVTRAFVIIPLKNLPKAEVIVVCGIPQDSYLLGDVYGRILSSFYHACHKLLLKPALVEAVILDDLKRDFGFVAASLYERRFKLFCERLQKMIIYFEPILNLDADELFISGWEALARDPDTLIAPSDLFQAAEMWGPRFSIELDQYFLKTATTSYQEARKKSKLNRAQDIVPLSVNVYPESLIRAPYFDTVREVLKDKVITSRNLILEISEKAELPQYKDGTSLDSPLSFFKNKLLEYVRQFQIRFAIDDFGVGYASVSRLAGLNPSHVKIDRNLLYYQPSDVIIRFVHELVGANNLNPSIVIVEGVDETSPMSLRRLKELGVHYIQGHIVGKPSPEIYRLSKEKYDDLKKLF</sequence>
<dbReference type="CDD" id="cd01948">
    <property type="entry name" value="EAL"/>
    <property type="match status" value="1"/>
</dbReference>
<dbReference type="PANTHER" id="PTHR33121">
    <property type="entry name" value="CYCLIC DI-GMP PHOSPHODIESTERASE PDEF"/>
    <property type="match status" value="1"/>
</dbReference>